<gene>
    <name evidence="1" type="ORF">NDK43_24805</name>
</gene>
<accession>A0ABT0WIR5</accession>
<protein>
    <recommendedName>
        <fullName evidence="3">Transposase</fullName>
    </recommendedName>
</protein>
<evidence type="ECO:0008006" key="3">
    <source>
        <dbReference type="Google" id="ProtNLM"/>
    </source>
</evidence>
<comment type="caution">
    <text evidence="1">The sequence shown here is derived from an EMBL/GenBank/DDBJ whole genome shotgun (WGS) entry which is preliminary data.</text>
</comment>
<name>A0ABT0WIR5_9BACI</name>
<sequence>MILLRNFQTPLTGTVYPEAILTLRPRLPLHVPGVSKASEVKMRLTLSMSRKATYWDNAPMEFFFSHLKDEVNYS</sequence>
<evidence type="ECO:0000313" key="1">
    <source>
        <dbReference type="EMBL" id="MCM2534967.1"/>
    </source>
</evidence>
<keyword evidence="2" id="KW-1185">Reference proteome</keyword>
<reference evidence="1 2" key="1">
    <citation type="submission" date="2022-06" db="EMBL/GenBank/DDBJ databases">
        <authorList>
            <person name="Jeon C.O."/>
        </authorList>
    </citation>
    <scope>NUCLEOTIDE SEQUENCE [LARGE SCALE GENOMIC DNA]</scope>
    <source>
        <strain evidence="1 2">KCTC 13943</strain>
    </source>
</reference>
<organism evidence="1 2">
    <name type="scientific">Neobacillus pocheonensis</name>
    <dbReference type="NCBI Taxonomy" id="363869"/>
    <lineage>
        <taxon>Bacteria</taxon>
        <taxon>Bacillati</taxon>
        <taxon>Bacillota</taxon>
        <taxon>Bacilli</taxon>
        <taxon>Bacillales</taxon>
        <taxon>Bacillaceae</taxon>
        <taxon>Neobacillus</taxon>
    </lineage>
</organism>
<dbReference type="EMBL" id="JAMQCR010000002">
    <property type="protein sequence ID" value="MCM2534967.1"/>
    <property type="molecule type" value="Genomic_DNA"/>
</dbReference>
<evidence type="ECO:0000313" key="2">
    <source>
        <dbReference type="Proteomes" id="UP001523262"/>
    </source>
</evidence>
<proteinExistence type="predicted"/>
<dbReference type="Proteomes" id="UP001523262">
    <property type="component" value="Unassembled WGS sequence"/>
</dbReference>